<accession>A0A9R1XQ42</accession>
<dbReference type="InterPro" id="IPR036691">
    <property type="entry name" value="Endo/exonu/phosph_ase_sf"/>
</dbReference>
<gene>
    <name evidence="1" type="ORF">LSAT_V11C200080390</name>
</gene>
<sequence length="289" mass="32969">MELCRNVGFCMQGSDQALRGRGLPKAEWIMELKVIHSINFLSVQETQIENSSDVPDHSPFNRVVVDLNGRSGGLFCAWNSLVFKNVHVIKNPNFIVVSGDWEGMHGTTNLINIYAPINASARANLWLHIKSFINSLNGCWLLMGDFNEIRHKYERFLNHGCDHLMEDFNIQNSLNLALEVESLLRSARIADVLASSKAAATILPRRYFNHCPIILVNGSYDFGPSPYRFFNLWLSLEGLDYIVSKAWHDSVFSGTSDSRLSKKLKAIKNNIKTWRLERKHKQNADYKEL</sequence>
<dbReference type="AlphaFoldDB" id="A0A9R1XQ42"/>
<comment type="caution">
    <text evidence="1">The sequence shown here is derived from an EMBL/GenBank/DDBJ whole genome shotgun (WGS) entry which is preliminary data.</text>
</comment>
<evidence type="ECO:0008006" key="3">
    <source>
        <dbReference type="Google" id="ProtNLM"/>
    </source>
</evidence>
<keyword evidence="2" id="KW-1185">Reference proteome</keyword>
<dbReference type="Gene3D" id="3.60.10.10">
    <property type="entry name" value="Endonuclease/exonuclease/phosphatase"/>
    <property type="match status" value="1"/>
</dbReference>
<dbReference type="Proteomes" id="UP000235145">
    <property type="component" value="Unassembled WGS sequence"/>
</dbReference>
<protein>
    <recommendedName>
        <fullName evidence="3">Endonuclease/exonuclease/phosphatase domain-containing protein</fullName>
    </recommendedName>
</protein>
<evidence type="ECO:0000313" key="1">
    <source>
        <dbReference type="EMBL" id="KAJ0223165.1"/>
    </source>
</evidence>
<reference evidence="1 2" key="1">
    <citation type="journal article" date="2017" name="Nat. Commun.">
        <title>Genome assembly with in vitro proximity ligation data and whole-genome triplication in lettuce.</title>
        <authorList>
            <person name="Reyes-Chin-Wo S."/>
            <person name="Wang Z."/>
            <person name="Yang X."/>
            <person name="Kozik A."/>
            <person name="Arikit S."/>
            <person name="Song C."/>
            <person name="Xia L."/>
            <person name="Froenicke L."/>
            <person name="Lavelle D.O."/>
            <person name="Truco M.J."/>
            <person name="Xia R."/>
            <person name="Zhu S."/>
            <person name="Xu C."/>
            <person name="Xu H."/>
            <person name="Xu X."/>
            <person name="Cox K."/>
            <person name="Korf I."/>
            <person name="Meyers B.C."/>
            <person name="Michelmore R.W."/>
        </authorList>
    </citation>
    <scope>NUCLEOTIDE SEQUENCE [LARGE SCALE GENOMIC DNA]</scope>
    <source>
        <strain evidence="2">cv. Salinas</strain>
        <tissue evidence="1">Seedlings</tissue>
    </source>
</reference>
<name>A0A9R1XQ42_LACSA</name>
<evidence type="ECO:0000313" key="2">
    <source>
        <dbReference type="Proteomes" id="UP000235145"/>
    </source>
</evidence>
<dbReference type="SUPFAM" id="SSF56219">
    <property type="entry name" value="DNase I-like"/>
    <property type="match status" value="1"/>
</dbReference>
<dbReference type="EMBL" id="NBSK02000002">
    <property type="protein sequence ID" value="KAJ0223165.1"/>
    <property type="molecule type" value="Genomic_DNA"/>
</dbReference>
<organism evidence="1 2">
    <name type="scientific">Lactuca sativa</name>
    <name type="common">Garden lettuce</name>
    <dbReference type="NCBI Taxonomy" id="4236"/>
    <lineage>
        <taxon>Eukaryota</taxon>
        <taxon>Viridiplantae</taxon>
        <taxon>Streptophyta</taxon>
        <taxon>Embryophyta</taxon>
        <taxon>Tracheophyta</taxon>
        <taxon>Spermatophyta</taxon>
        <taxon>Magnoliopsida</taxon>
        <taxon>eudicotyledons</taxon>
        <taxon>Gunneridae</taxon>
        <taxon>Pentapetalae</taxon>
        <taxon>asterids</taxon>
        <taxon>campanulids</taxon>
        <taxon>Asterales</taxon>
        <taxon>Asteraceae</taxon>
        <taxon>Cichorioideae</taxon>
        <taxon>Cichorieae</taxon>
        <taxon>Lactucinae</taxon>
        <taxon>Lactuca</taxon>
    </lineage>
</organism>
<proteinExistence type="predicted"/>